<sequence length="209" mass="23955">MSYKADQPSLGHDRCANRCKAWTIWDSLPLPILETAVQVLLTLRLTALWSQNKIVKVFLYLILFIEIFGQCLSMTSNFYNGSSHTEIDATDPGETVWHRISHVRKFTPVMYTFYRDGTLFTIPILVLVSLVLAAGRTNIFTNPLDYFHWPAFLELAYYLVGTRLILNLRKANCKLTESVVSCPRASVLLFHQSQWQEDETADDSNDSTR</sequence>
<gene>
    <name evidence="2" type="ORF">NP233_g11611</name>
</gene>
<keyword evidence="1" id="KW-0472">Membrane</keyword>
<dbReference type="EMBL" id="JANIEX010001436">
    <property type="protein sequence ID" value="KAJ3557937.1"/>
    <property type="molecule type" value="Genomic_DNA"/>
</dbReference>
<keyword evidence="1" id="KW-0812">Transmembrane</keyword>
<accession>A0AAD5VIL5</accession>
<comment type="caution">
    <text evidence="2">The sequence shown here is derived from an EMBL/GenBank/DDBJ whole genome shotgun (WGS) entry which is preliminary data.</text>
</comment>
<feature type="transmembrane region" description="Helical" evidence="1">
    <location>
        <begin position="57"/>
        <end position="79"/>
    </location>
</feature>
<evidence type="ECO:0000313" key="3">
    <source>
        <dbReference type="Proteomes" id="UP001213000"/>
    </source>
</evidence>
<dbReference type="AlphaFoldDB" id="A0AAD5VIL5"/>
<protein>
    <submittedName>
        <fullName evidence="2">Uncharacterized protein</fullName>
    </submittedName>
</protein>
<name>A0AAD5VIL5_9AGAR</name>
<proteinExistence type="predicted"/>
<dbReference type="Proteomes" id="UP001213000">
    <property type="component" value="Unassembled WGS sequence"/>
</dbReference>
<reference evidence="2" key="1">
    <citation type="submission" date="2022-07" db="EMBL/GenBank/DDBJ databases">
        <title>Genome Sequence of Leucocoprinus birnbaumii.</title>
        <authorList>
            <person name="Buettner E."/>
        </authorList>
    </citation>
    <scope>NUCLEOTIDE SEQUENCE</scope>
    <source>
        <strain evidence="2">VT141</strain>
    </source>
</reference>
<evidence type="ECO:0000313" key="2">
    <source>
        <dbReference type="EMBL" id="KAJ3557937.1"/>
    </source>
</evidence>
<feature type="transmembrane region" description="Helical" evidence="1">
    <location>
        <begin position="113"/>
        <end position="134"/>
    </location>
</feature>
<organism evidence="2 3">
    <name type="scientific">Leucocoprinus birnbaumii</name>
    <dbReference type="NCBI Taxonomy" id="56174"/>
    <lineage>
        <taxon>Eukaryota</taxon>
        <taxon>Fungi</taxon>
        <taxon>Dikarya</taxon>
        <taxon>Basidiomycota</taxon>
        <taxon>Agaricomycotina</taxon>
        <taxon>Agaricomycetes</taxon>
        <taxon>Agaricomycetidae</taxon>
        <taxon>Agaricales</taxon>
        <taxon>Agaricineae</taxon>
        <taxon>Agaricaceae</taxon>
        <taxon>Leucocoprinus</taxon>
    </lineage>
</organism>
<keyword evidence="1" id="KW-1133">Transmembrane helix</keyword>
<evidence type="ECO:0000256" key="1">
    <source>
        <dbReference type="SAM" id="Phobius"/>
    </source>
</evidence>
<keyword evidence="3" id="KW-1185">Reference proteome</keyword>